<feature type="region of interest" description="Disordered" evidence="1">
    <location>
        <begin position="970"/>
        <end position="1148"/>
    </location>
</feature>
<gene>
    <name evidence="4" type="ORF">KFL_001890030</name>
</gene>
<dbReference type="InterPro" id="IPR007700">
    <property type="entry name" value="DUF668"/>
</dbReference>
<feature type="region of interest" description="Disordered" evidence="1">
    <location>
        <begin position="801"/>
        <end position="825"/>
    </location>
</feature>
<proteinExistence type="predicted"/>
<accession>A0A1Y1I4T6</accession>
<dbReference type="PANTHER" id="PTHR31730">
    <property type="entry name" value="OS01G0873900 PROTEIN"/>
    <property type="match status" value="1"/>
</dbReference>
<feature type="compositionally biased region" description="Basic and acidic residues" evidence="1">
    <location>
        <begin position="1068"/>
        <end position="1089"/>
    </location>
</feature>
<feature type="compositionally biased region" description="Polar residues" evidence="1">
    <location>
        <begin position="915"/>
        <end position="924"/>
    </location>
</feature>
<sequence length="1157" mass="124281">MGQFCGKASKTDGEGVLSYDVQQLEVEEPPVQVVGSWQVPSKGKPSPLGRPPLSPPRDPPSSKKLKKSKSKKDKEKKGFRQTLDAWSSFGSFNGSINERQGREKRVGILGFEVANLVMKMMNLRLALFEDELSRFKEEVILSEASRKLISEDERTLWTIAALDRRRELAGLMMDVARLGKQSADAELQKLDKKFASLGAEGEVRPKLSPSEVEANIEWLQEQVASTADLYHELLALDTVNASLRRTQAEEEQFPGTQKESVGVLKQEAKEQERLVRSLKKKGLWSKKLDHILEVLVELVYALYEQLIDAFYPEVMEETLRAHPAKAGHENELGVQGLSLHYANVISAIDRMVSRPNSVSPASRDALYQMLPQGIKASLRDEINKPLEDDSVAGIRRNLDVILDVVTPVAGNTVRWCSDRRLQGHSDLCLMQTLHHADRARTESLLLDLVVNLHHLMSRAKNPLNPSGKSPNRTPSRSPIMTPPRAFAASGPDADVAEALEEIPVHLRASVEPSVVERADAILAKLDALRTVHLQDNRAAGVASGRFVEVGGSEAGGMNGMGGTNGMGGMGVHDSARRQSGADGTELRDAARREESKGGARALGAVELTVTVDNREEADSSEPTAGNGVTSAKSPRMSPGGSPRGVSLWTAMADDVERRKSEDGSQTPDARETVPSDAFAADTFDSPPGWGLGLLRKSMSVKRDGVKVDGNASGGVGDPHGGTHVGTQPEGPTKLHRAGSGGIPRLGEEDVKILPKGWHPADRILEGEDGEAVFGFRNRLGSNHSGSSRHYAGLRGEGNFRLSEEEGPSTDGVKPHNGLVGPDRLRLNGNQGGLEGVEDMFARDHYGGLRGESSFGSSVKIAESSGAESPGLQSEVSLNDGIGLAEKFHSDSYIDLKVRGYKMSSDLYQPTGLGPNGTSNGQSDHGLTHSGGGLRHGFGSDLQIGAVNESDRVGNGSADSNPLSTQRFAEAAGNGGVTDQARSPDGQAPVQSYPGDFAKLTHRSSDPGALPSRPHPPSHSARSNSYSGPQDPTGARKSRFSVQGSSQGNDTRSYSENNLHGLGQPPTRKSGELWHDARKLSGELRKHSGELKSPGSSKRLSHEVLGSPRTPRRSSPNSRSLHRRTGSMSRSPGSSMSSPRSLEPLSPAGVIDIDLIDI</sequence>
<feature type="region of interest" description="Disordered" evidence="1">
    <location>
        <begin position="710"/>
        <end position="746"/>
    </location>
</feature>
<dbReference type="Pfam" id="PF05003">
    <property type="entry name" value="DUF668"/>
    <property type="match status" value="1"/>
</dbReference>
<feature type="region of interest" description="Disordered" evidence="1">
    <location>
        <begin position="32"/>
        <end position="79"/>
    </location>
</feature>
<feature type="region of interest" description="Disordered" evidence="1">
    <location>
        <begin position="908"/>
        <end position="939"/>
    </location>
</feature>
<dbReference type="InterPro" id="IPR021864">
    <property type="entry name" value="DUF3475"/>
</dbReference>
<reference evidence="4 5" key="1">
    <citation type="journal article" date="2014" name="Nat. Commun.">
        <title>Klebsormidium flaccidum genome reveals primary factors for plant terrestrial adaptation.</title>
        <authorList>
            <person name="Hori K."/>
            <person name="Maruyama F."/>
            <person name="Fujisawa T."/>
            <person name="Togashi T."/>
            <person name="Yamamoto N."/>
            <person name="Seo M."/>
            <person name="Sato S."/>
            <person name="Yamada T."/>
            <person name="Mori H."/>
            <person name="Tajima N."/>
            <person name="Moriyama T."/>
            <person name="Ikeuchi M."/>
            <person name="Watanabe M."/>
            <person name="Wada H."/>
            <person name="Kobayashi K."/>
            <person name="Saito M."/>
            <person name="Masuda T."/>
            <person name="Sasaki-Sekimoto Y."/>
            <person name="Mashiguchi K."/>
            <person name="Awai K."/>
            <person name="Shimojima M."/>
            <person name="Masuda S."/>
            <person name="Iwai M."/>
            <person name="Nobusawa T."/>
            <person name="Narise T."/>
            <person name="Kondo S."/>
            <person name="Saito H."/>
            <person name="Sato R."/>
            <person name="Murakawa M."/>
            <person name="Ihara Y."/>
            <person name="Oshima-Yamada Y."/>
            <person name="Ohtaka K."/>
            <person name="Satoh M."/>
            <person name="Sonobe K."/>
            <person name="Ishii M."/>
            <person name="Ohtani R."/>
            <person name="Kanamori-Sato M."/>
            <person name="Honoki R."/>
            <person name="Miyazaki D."/>
            <person name="Mochizuki H."/>
            <person name="Umetsu J."/>
            <person name="Higashi K."/>
            <person name="Shibata D."/>
            <person name="Kamiya Y."/>
            <person name="Sato N."/>
            <person name="Nakamura Y."/>
            <person name="Tabata S."/>
            <person name="Ida S."/>
            <person name="Kurokawa K."/>
            <person name="Ohta H."/>
        </authorList>
    </citation>
    <scope>NUCLEOTIDE SEQUENCE [LARGE SCALE GENOMIC DNA]</scope>
    <source>
        <strain evidence="4 5">NIES-2285</strain>
    </source>
</reference>
<feature type="compositionally biased region" description="Low complexity" evidence="1">
    <location>
        <begin position="1125"/>
        <end position="1146"/>
    </location>
</feature>
<dbReference type="Pfam" id="PF11961">
    <property type="entry name" value="DUF3475"/>
    <property type="match status" value="1"/>
</dbReference>
<feature type="domain" description="DUF668" evidence="2">
    <location>
        <begin position="332"/>
        <end position="414"/>
    </location>
</feature>
<feature type="compositionally biased region" description="Basic and acidic residues" evidence="1">
    <location>
        <begin position="584"/>
        <end position="597"/>
    </location>
</feature>
<dbReference type="GO" id="GO:0045927">
    <property type="term" value="P:positive regulation of growth"/>
    <property type="evidence" value="ECO:0007669"/>
    <property type="project" value="InterPro"/>
</dbReference>
<feature type="compositionally biased region" description="Low complexity" evidence="1">
    <location>
        <begin position="32"/>
        <end position="47"/>
    </location>
</feature>
<feature type="compositionally biased region" description="Gly residues" evidence="1">
    <location>
        <begin position="711"/>
        <end position="723"/>
    </location>
</feature>
<feature type="compositionally biased region" description="Polar residues" evidence="1">
    <location>
        <begin position="620"/>
        <end position="632"/>
    </location>
</feature>
<protein>
    <submittedName>
        <fullName evidence="4">Uncharacterized protein</fullName>
    </submittedName>
</protein>
<name>A0A1Y1I4T6_KLENI</name>
<evidence type="ECO:0000313" key="4">
    <source>
        <dbReference type="EMBL" id="GAQ84439.1"/>
    </source>
</evidence>
<evidence type="ECO:0000259" key="2">
    <source>
        <dbReference type="Pfam" id="PF05003"/>
    </source>
</evidence>
<dbReference type="InterPro" id="IPR045021">
    <property type="entry name" value="PSI1/2/3"/>
</dbReference>
<feature type="compositionally biased region" description="Pro residues" evidence="1">
    <location>
        <begin position="48"/>
        <end position="59"/>
    </location>
</feature>
<organism evidence="4 5">
    <name type="scientific">Klebsormidium nitens</name>
    <name type="common">Green alga</name>
    <name type="synonym">Ulothrix nitens</name>
    <dbReference type="NCBI Taxonomy" id="105231"/>
    <lineage>
        <taxon>Eukaryota</taxon>
        <taxon>Viridiplantae</taxon>
        <taxon>Streptophyta</taxon>
        <taxon>Klebsormidiophyceae</taxon>
        <taxon>Klebsormidiales</taxon>
        <taxon>Klebsormidiaceae</taxon>
        <taxon>Klebsormidium</taxon>
    </lineage>
</organism>
<dbReference type="OrthoDB" id="2020544at2759"/>
<evidence type="ECO:0000259" key="3">
    <source>
        <dbReference type="Pfam" id="PF11961"/>
    </source>
</evidence>
<dbReference type="AlphaFoldDB" id="A0A1Y1I4T6"/>
<keyword evidence="5" id="KW-1185">Reference proteome</keyword>
<evidence type="ECO:0000313" key="5">
    <source>
        <dbReference type="Proteomes" id="UP000054558"/>
    </source>
</evidence>
<feature type="domain" description="DUF3475" evidence="3">
    <location>
        <begin position="108"/>
        <end position="163"/>
    </location>
</feature>
<feature type="region of interest" description="Disordered" evidence="1">
    <location>
        <begin position="459"/>
        <end position="491"/>
    </location>
</feature>
<feature type="compositionally biased region" description="Low complexity" evidence="1">
    <location>
        <begin position="1106"/>
        <end position="1118"/>
    </location>
</feature>
<feature type="compositionally biased region" description="Basic and acidic residues" evidence="1">
    <location>
        <begin position="654"/>
        <end position="673"/>
    </location>
</feature>
<evidence type="ECO:0000256" key="1">
    <source>
        <dbReference type="SAM" id="MobiDB-lite"/>
    </source>
</evidence>
<feature type="region of interest" description="Disordered" evidence="1">
    <location>
        <begin position="565"/>
        <end position="689"/>
    </location>
</feature>
<dbReference type="PANTHER" id="PTHR31730:SF32">
    <property type="entry name" value="PROTEIN PSK SIMULATOR 1"/>
    <property type="match status" value="1"/>
</dbReference>
<dbReference type="Proteomes" id="UP000054558">
    <property type="component" value="Unassembled WGS sequence"/>
</dbReference>
<dbReference type="EMBL" id="DF237138">
    <property type="protein sequence ID" value="GAQ84439.1"/>
    <property type="molecule type" value="Genomic_DNA"/>
</dbReference>
<feature type="compositionally biased region" description="Polar residues" evidence="1">
    <location>
        <begin position="463"/>
        <end position="478"/>
    </location>
</feature>
<feature type="compositionally biased region" description="Polar residues" evidence="1">
    <location>
        <begin position="1039"/>
        <end position="1057"/>
    </location>
</feature>